<protein>
    <submittedName>
        <fullName evidence="2">Uncharacterized protein</fullName>
    </submittedName>
</protein>
<feature type="compositionally biased region" description="Pro residues" evidence="1">
    <location>
        <begin position="1"/>
        <end position="10"/>
    </location>
</feature>
<evidence type="ECO:0000313" key="3">
    <source>
        <dbReference type="Proteomes" id="UP000190648"/>
    </source>
</evidence>
<accession>A0A1V4KBP1</accession>
<gene>
    <name evidence="2" type="ORF">AV530_014335</name>
</gene>
<dbReference type="Proteomes" id="UP000190648">
    <property type="component" value="Unassembled WGS sequence"/>
</dbReference>
<dbReference type="AlphaFoldDB" id="A0A1V4KBP1"/>
<proteinExistence type="predicted"/>
<dbReference type="EMBL" id="LSYS01003958">
    <property type="protein sequence ID" value="OPJ81783.1"/>
    <property type="molecule type" value="Genomic_DNA"/>
</dbReference>
<feature type="compositionally biased region" description="Basic and acidic residues" evidence="1">
    <location>
        <begin position="14"/>
        <end position="30"/>
    </location>
</feature>
<reference evidence="2 3" key="1">
    <citation type="submission" date="2016-02" db="EMBL/GenBank/DDBJ databases">
        <title>Band-tailed pigeon sequencing and assembly.</title>
        <authorList>
            <person name="Soares A.E."/>
            <person name="Novak B.J."/>
            <person name="Rice E.S."/>
            <person name="O'Connell B."/>
            <person name="Chang D."/>
            <person name="Weber S."/>
            <person name="Shapiro B."/>
        </authorList>
    </citation>
    <scope>NUCLEOTIDE SEQUENCE [LARGE SCALE GENOMIC DNA]</scope>
    <source>
        <strain evidence="2">BTP2013</strain>
        <tissue evidence="2">Blood</tissue>
    </source>
</reference>
<sequence>MTAPVRPPHGPGGRTRESGRRGRCRERGGAERGCAGAGVVRPAACSGSGALAGAVPELGWQNTKPPQDGCRSARDGNTS</sequence>
<evidence type="ECO:0000256" key="1">
    <source>
        <dbReference type="SAM" id="MobiDB-lite"/>
    </source>
</evidence>
<evidence type="ECO:0000313" key="2">
    <source>
        <dbReference type="EMBL" id="OPJ81783.1"/>
    </source>
</evidence>
<feature type="region of interest" description="Disordered" evidence="1">
    <location>
        <begin position="1"/>
        <end position="35"/>
    </location>
</feature>
<organism evidence="2 3">
    <name type="scientific">Patagioenas fasciata monilis</name>
    <dbReference type="NCBI Taxonomy" id="372326"/>
    <lineage>
        <taxon>Eukaryota</taxon>
        <taxon>Metazoa</taxon>
        <taxon>Chordata</taxon>
        <taxon>Craniata</taxon>
        <taxon>Vertebrata</taxon>
        <taxon>Euteleostomi</taxon>
        <taxon>Archelosauria</taxon>
        <taxon>Archosauria</taxon>
        <taxon>Dinosauria</taxon>
        <taxon>Saurischia</taxon>
        <taxon>Theropoda</taxon>
        <taxon>Coelurosauria</taxon>
        <taxon>Aves</taxon>
        <taxon>Neognathae</taxon>
        <taxon>Neoaves</taxon>
        <taxon>Columbimorphae</taxon>
        <taxon>Columbiformes</taxon>
        <taxon>Columbidae</taxon>
        <taxon>Patagioenas</taxon>
    </lineage>
</organism>
<feature type="region of interest" description="Disordered" evidence="1">
    <location>
        <begin position="57"/>
        <end position="79"/>
    </location>
</feature>
<comment type="caution">
    <text evidence="2">The sequence shown here is derived from an EMBL/GenBank/DDBJ whole genome shotgun (WGS) entry which is preliminary data.</text>
</comment>
<keyword evidence="3" id="KW-1185">Reference proteome</keyword>
<name>A0A1V4KBP1_PATFA</name>